<dbReference type="InterPro" id="IPR001806">
    <property type="entry name" value="Small_GTPase"/>
</dbReference>
<dbReference type="PROSITE" id="PS51421">
    <property type="entry name" value="RAS"/>
    <property type="match status" value="1"/>
</dbReference>
<dbReference type="InterPro" id="IPR027417">
    <property type="entry name" value="P-loop_NTPase"/>
</dbReference>
<accession>A0A507CJ05</accession>
<dbReference type="NCBIfam" id="TIGR00231">
    <property type="entry name" value="small_GTP"/>
    <property type="match status" value="1"/>
</dbReference>
<reference evidence="4 5" key="1">
    <citation type="journal article" date="2019" name="Sci. Rep.">
        <title>Comparative genomics of chytrid fungi reveal insights into the obligate biotrophic and pathogenic lifestyle of Synchytrium endobioticum.</title>
        <authorList>
            <person name="van de Vossenberg B.T.L.H."/>
            <person name="Warris S."/>
            <person name="Nguyen H.D.T."/>
            <person name="van Gent-Pelzer M.P.E."/>
            <person name="Joly D.L."/>
            <person name="van de Geest H.C."/>
            <person name="Bonants P.J.M."/>
            <person name="Smith D.S."/>
            <person name="Levesque C.A."/>
            <person name="van der Lee T.A.J."/>
        </authorList>
    </citation>
    <scope>NUCLEOTIDE SEQUENCE [LARGE SCALE GENOMIC DNA]</scope>
    <source>
        <strain evidence="4 5">MB42</strain>
    </source>
</reference>
<dbReference type="AlphaFoldDB" id="A0A507CJ05"/>
<dbReference type="InterPro" id="IPR050209">
    <property type="entry name" value="Rab_GTPases_membrane_traffic"/>
</dbReference>
<evidence type="ECO:0000313" key="4">
    <source>
        <dbReference type="EMBL" id="TPX39548.1"/>
    </source>
</evidence>
<dbReference type="FunFam" id="3.40.50.300:FF:001072">
    <property type="entry name" value="Rab family GTPase"/>
    <property type="match status" value="1"/>
</dbReference>
<comment type="caution">
    <text evidence="4">The sequence shown here is derived from an EMBL/GenBank/DDBJ whole genome shotgun (WGS) entry which is preliminary data.</text>
</comment>
<dbReference type="STRING" id="286115.A0A507CJ05"/>
<dbReference type="GO" id="GO:0003924">
    <property type="term" value="F:GTPase activity"/>
    <property type="evidence" value="ECO:0007669"/>
    <property type="project" value="InterPro"/>
</dbReference>
<proteinExistence type="inferred from homology"/>
<keyword evidence="2" id="KW-0547">Nucleotide-binding</keyword>
<dbReference type="PRINTS" id="PR00449">
    <property type="entry name" value="RASTRNSFRMNG"/>
</dbReference>
<evidence type="ECO:0000313" key="5">
    <source>
        <dbReference type="Proteomes" id="UP000317494"/>
    </source>
</evidence>
<dbReference type="EMBL" id="QEAN01000349">
    <property type="protein sequence ID" value="TPX39548.1"/>
    <property type="molecule type" value="Genomic_DNA"/>
</dbReference>
<evidence type="ECO:0000256" key="2">
    <source>
        <dbReference type="ARBA" id="ARBA00022741"/>
    </source>
</evidence>
<sequence>MGDLSLVACPVRCSGKRWLGRDRVLRCQRYALIIPDAVEPVAVTQLTCMAAPTRPASDSTMPPSDNTYDFLFKFVIVGHSGSGKSALLQRFVTQKFKAGSSHTVGIEFGSKVIRVGHKSIKLQIWDSAGQERFRAVTRSYWRGAAGCLLVYDITNRESFDALAIWLDDATSLASPNVAIILVGAKADMEEYRVISAMEANTFAQEHGLAFIETSALSGDNVEEVFMKGARSILHRIDTGEIDPDRLNSGIQYGHSAIKTLPKEGSSNRCCRVS</sequence>
<dbReference type="SUPFAM" id="SSF52540">
    <property type="entry name" value="P-loop containing nucleoside triphosphate hydrolases"/>
    <property type="match status" value="1"/>
</dbReference>
<dbReference type="SMART" id="SM00177">
    <property type="entry name" value="ARF"/>
    <property type="match status" value="1"/>
</dbReference>
<dbReference type="GO" id="GO:0005525">
    <property type="term" value="F:GTP binding"/>
    <property type="evidence" value="ECO:0007669"/>
    <property type="project" value="UniProtKB-KW"/>
</dbReference>
<dbReference type="SMART" id="SM00176">
    <property type="entry name" value="RAN"/>
    <property type="match status" value="1"/>
</dbReference>
<evidence type="ECO:0000256" key="1">
    <source>
        <dbReference type="ARBA" id="ARBA00006270"/>
    </source>
</evidence>
<gene>
    <name evidence="4" type="ORF">SeMB42_g06336</name>
</gene>
<comment type="similarity">
    <text evidence="1">Belongs to the small GTPase superfamily. Rab family.</text>
</comment>
<dbReference type="PANTHER" id="PTHR47979">
    <property type="entry name" value="DRAB11-RELATED"/>
    <property type="match status" value="1"/>
</dbReference>
<dbReference type="Gene3D" id="3.40.50.300">
    <property type="entry name" value="P-loop containing nucleotide triphosphate hydrolases"/>
    <property type="match status" value="1"/>
</dbReference>
<organism evidence="4 5">
    <name type="scientific">Synchytrium endobioticum</name>
    <dbReference type="NCBI Taxonomy" id="286115"/>
    <lineage>
        <taxon>Eukaryota</taxon>
        <taxon>Fungi</taxon>
        <taxon>Fungi incertae sedis</taxon>
        <taxon>Chytridiomycota</taxon>
        <taxon>Chytridiomycota incertae sedis</taxon>
        <taxon>Chytridiomycetes</taxon>
        <taxon>Synchytriales</taxon>
        <taxon>Synchytriaceae</taxon>
        <taxon>Synchytrium</taxon>
    </lineage>
</organism>
<name>A0A507CJ05_9FUNG</name>
<dbReference type="Proteomes" id="UP000317494">
    <property type="component" value="Unassembled WGS sequence"/>
</dbReference>
<dbReference type="Pfam" id="PF00071">
    <property type="entry name" value="Ras"/>
    <property type="match status" value="1"/>
</dbReference>
<keyword evidence="3" id="KW-0342">GTP-binding</keyword>
<dbReference type="InterPro" id="IPR005225">
    <property type="entry name" value="Small_GTP-bd"/>
</dbReference>
<dbReference type="PROSITE" id="PS51419">
    <property type="entry name" value="RAB"/>
    <property type="match status" value="1"/>
</dbReference>
<dbReference type="SMART" id="SM00173">
    <property type="entry name" value="RAS"/>
    <property type="match status" value="1"/>
</dbReference>
<protein>
    <recommendedName>
        <fullName evidence="6">Small monomeric GTPase</fullName>
    </recommendedName>
</protein>
<dbReference type="SMART" id="SM00174">
    <property type="entry name" value="RHO"/>
    <property type="match status" value="1"/>
</dbReference>
<evidence type="ECO:0008006" key="6">
    <source>
        <dbReference type="Google" id="ProtNLM"/>
    </source>
</evidence>
<evidence type="ECO:0000256" key="3">
    <source>
        <dbReference type="ARBA" id="ARBA00023134"/>
    </source>
</evidence>
<dbReference type="SMART" id="SM00175">
    <property type="entry name" value="RAB"/>
    <property type="match status" value="1"/>
</dbReference>
<keyword evidence="5" id="KW-1185">Reference proteome</keyword>
<dbReference type="VEuPathDB" id="FungiDB:SeMB42_g06336"/>